<organism evidence="9 10">
    <name type="scientific">Daphnia magna</name>
    <dbReference type="NCBI Taxonomy" id="35525"/>
    <lineage>
        <taxon>Eukaryota</taxon>
        <taxon>Metazoa</taxon>
        <taxon>Ecdysozoa</taxon>
        <taxon>Arthropoda</taxon>
        <taxon>Crustacea</taxon>
        <taxon>Branchiopoda</taxon>
        <taxon>Diplostraca</taxon>
        <taxon>Cladocera</taxon>
        <taxon>Anomopoda</taxon>
        <taxon>Daphniidae</taxon>
        <taxon>Daphnia</taxon>
    </lineage>
</organism>
<gene>
    <name evidence="9" type="ORF">APZ42_027223</name>
</gene>
<keyword evidence="4 6" id="KW-1133">Transmembrane helix</keyword>
<dbReference type="InterPro" id="IPR020846">
    <property type="entry name" value="MFS_dom"/>
</dbReference>
<dbReference type="PANTHER" id="PTHR23506">
    <property type="entry name" value="GH10249P"/>
    <property type="match status" value="1"/>
</dbReference>
<dbReference type="InterPro" id="IPR050930">
    <property type="entry name" value="MFS_Vesicular_Transporter"/>
</dbReference>
<evidence type="ECO:0000313" key="9">
    <source>
        <dbReference type="EMBL" id="KZS08573.1"/>
    </source>
</evidence>
<feature type="transmembrane region" description="Helical" evidence="6">
    <location>
        <begin position="98"/>
        <end position="119"/>
    </location>
</feature>
<feature type="transmembrane region" description="Helical" evidence="6">
    <location>
        <begin position="29"/>
        <end position="49"/>
    </location>
</feature>
<dbReference type="Pfam" id="PF07690">
    <property type="entry name" value="MFS_1"/>
    <property type="match status" value="1"/>
</dbReference>
<evidence type="ECO:0000256" key="1">
    <source>
        <dbReference type="ARBA" id="ARBA00004141"/>
    </source>
</evidence>
<dbReference type="SUPFAM" id="SSF103473">
    <property type="entry name" value="MFS general substrate transporter"/>
    <property type="match status" value="1"/>
</dbReference>
<name>A0A164RE07_9CRUS</name>
<keyword evidence="5 6" id="KW-0472">Membrane</keyword>
<comment type="caution">
    <text evidence="9">The sequence shown here is derived from an EMBL/GenBank/DDBJ whole genome shotgun (WGS) entry which is preliminary data.</text>
</comment>
<accession>A0A164RE07</accession>
<evidence type="ECO:0000256" key="3">
    <source>
        <dbReference type="ARBA" id="ARBA00022692"/>
    </source>
</evidence>
<keyword evidence="3 6" id="KW-0812">Transmembrane</keyword>
<feature type="signal peptide" evidence="7">
    <location>
        <begin position="1"/>
        <end position="19"/>
    </location>
</feature>
<dbReference type="OrthoDB" id="5086884at2759"/>
<feature type="transmembrane region" description="Helical" evidence="6">
    <location>
        <begin position="70"/>
        <end position="92"/>
    </location>
</feature>
<feature type="chain" id="PRO_5007852812" evidence="7">
    <location>
        <begin position="20"/>
        <end position="158"/>
    </location>
</feature>
<dbReference type="PANTHER" id="PTHR23506:SF4">
    <property type="entry name" value="PORTABELLA"/>
    <property type="match status" value="1"/>
</dbReference>
<reference evidence="9 10" key="1">
    <citation type="submission" date="2016-03" db="EMBL/GenBank/DDBJ databases">
        <title>EvidentialGene: Evidence-directed Construction of Genes on Genomes.</title>
        <authorList>
            <person name="Gilbert D.G."/>
            <person name="Choi J.-H."/>
            <person name="Mockaitis K."/>
            <person name="Colbourne J."/>
            <person name="Pfrender M."/>
        </authorList>
    </citation>
    <scope>NUCLEOTIDE SEQUENCE [LARGE SCALE GENOMIC DNA]</scope>
    <source>
        <strain evidence="9 10">Xinb3</strain>
        <tissue evidence="9">Complete organism</tissue>
    </source>
</reference>
<protein>
    <submittedName>
        <fullName evidence="9">Putative Synaptic vesicular amine transporter</fullName>
    </submittedName>
</protein>
<evidence type="ECO:0000259" key="8">
    <source>
        <dbReference type="PROSITE" id="PS50850"/>
    </source>
</evidence>
<evidence type="ECO:0000256" key="5">
    <source>
        <dbReference type="ARBA" id="ARBA00023136"/>
    </source>
</evidence>
<dbReference type="GO" id="GO:0015842">
    <property type="term" value="P:aminergic neurotransmitter loading into synaptic vesicle"/>
    <property type="evidence" value="ECO:0007669"/>
    <property type="project" value="TreeGrafter"/>
</dbReference>
<dbReference type="GO" id="GO:0030672">
    <property type="term" value="C:synaptic vesicle membrane"/>
    <property type="evidence" value="ECO:0007669"/>
    <property type="project" value="TreeGrafter"/>
</dbReference>
<proteinExistence type="predicted"/>
<feature type="domain" description="Major facilitator superfamily (MFS) profile" evidence="8">
    <location>
        <begin position="1"/>
        <end position="158"/>
    </location>
</feature>
<keyword evidence="10" id="KW-1185">Reference proteome</keyword>
<dbReference type="STRING" id="35525.A0A164RE07"/>
<dbReference type="GO" id="GO:0043195">
    <property type="term" value="C:terminal bouton"/>
    <property type="evidence" value="ECO:0007669"/>
    <property type="project" value="TreeGrafter"/>
</dbReference>
<keyword evidence="2" id="KW-0813">Transport</keyword>
<evidence type="ECO:0000256" key="7">
    <source>
        <dbReference type="SAM" id="SignalP"/>
    </source>
</evidence>
<dbReference type="EMBL" id="LRGB01002190">
    <property type="protein sequence ID" value="KZS08573.1"/>
    <property type="molecule type" value="Genomic_DNA"/>
</dbReference>
<dbReference type="GO" id="GO:0005335">
    <property type="term" value="F:serotonin:sodium:chloride symporter activity"/>
    <property type="evidence" value="ECO:0007669"/>
    <property type="project" value="TreeGrafter"/>
</dbReference>
<evidence type="ECO:0000256" key="4">
    <source>
        <dbReference type="ARBA" id="ARBA00022989"/>
    </source>
</evidence>
<dbReference type="PROSITE" id="PS50850">
    <property type="entry name" value="MFS"/>
    <property type="match status" value="1"/>
</dbReference>
<dbReference type="InterPro" id="IPR036259">
    <property type="entry name" value="MFS_trans_sf"/>
</dbReference>
<keyword evidence="7" id="KW-0732">Signal</keyword>
<evidence type="ECO:0000256" key="6">
    <source>
        <dbReference type="SAM" id="Phobius"/>
    </source>
</evidence>
<dbReference type="AlphaFoldDB" id="A0A164RE07"/>
<dbReference type="InterPro" id="IPR011701">
    <property type="entry name" value="MFS"/>
</dbReference>
<comment type="subcellular location">
    <subcellularLocation>
        <location evidence="1">Membrane</location>
        <topology evidence="1">Multi-pass membrane protein</topology>
    </subcellularLocation>
</comment>
<evidence type="ECO:0000313" key="10">
    <source>
        <dbReference type="Proteomes" id="UP000076858"/>
    </source>
</evidence>
<evidence type="ECO:0000256" key="2">
    <source>
        <dbReference type="ARBA" id="ARBA00022448"/>
    </source>
</evidence>
<dbReference type="Proteomes" id="UP000076858">
    <property type="component" value="Unassembled WGS sequence"/>
</dbReference>
<sequence>MLSVIILGISCTLVPLASSIIYLTGPHFGIGIGIGAVDASLVPLLATLADRHPSTDITDDLPTAPSYGRTFALGQTAVSLAYCLGPILGGVLVESLGFPRLMLCIGVLNLLFSPLILILKPEEPSKVSELTALKLFSDSHKGYSRFENEEIEDVEEKR</sequence>
<dbReference type="Gene3D" id="1.20.1250.20">
    <property type="entry name" value="MFS general substrate transporter like domains"/>
    <property type="match status" value="1"/>
</dbReference>